<name>A0A3N2C2P6_9MICO</name>
<reference evidence="2 3" key="1">
    <citation type="submission" date="2018-11" db="EMBL/GenBank/DDBJ databases">
        <title>Sequencing the genomes of 1000 actinobacteria strains.</title>
        <authorList>
            <person name="Klenk H.-P."/>
        </authorList>
    </citation>
    <scope>NUCLEOTIDE SEQUENCE [LARGE SCALE GENOMIC DNA]</scope>
    <source>
        <strain evidence="2 3">DSM 14012</strain>
    </source>
</reference>
<protein>
    <submittedName>
        <fullName evidence="2">Nucleoside-diphosphate-sugar epimerase</fullName>
    </submittedName>
</protein>
<evidence type="ECO:0000259" key="1">
    <source>
        <dbReference type="Pfam" id="PF01370"/>
    </source>
</evidence>
<dbReference type="PANTHER" id="PTHR43245">
    <property type="entry name" value="BIFUNCTIONAL POLYMYXIN RESISTANCE PROTEIN ARNA"/>
    <property type="match status" value="1"/>
</dbReference>
<accession>A0A3N2C2P6</accession>
<dbReference type="InterPro" id="IPR050177">
    <property type="entry name" value="Lipid_A_modif_metabolic_enz"/>
</dbReference>
<evidence type="ECO:0000313" key="3">
    <source>
        <dbReference type="Proteomes" id="UP000266915"/>
    </source>
</evidence>
<dbReference type="Pfam" id="PF01370">
    <property type="entry name" value="Epimerase"/>
    <property type="match status" value="1"/>
</dbReference>
<dbReference type="InterPro" id="IPR036291">
    <property type="entry name" value="NAD(P)-bd_dom_sf"/>
</dbReference>
<dbReference type="Gene3D" id="3.40.50.720">
    <property type="entry name" value="NAD(P)-binding Rossmann-like Domain"/>
    <property type="match status" value="1"/>
</dbReference>
<evidence type="ECO:0000313" key="2">
    <source>
        <dbReference type="EMBL" id="ROR81749.1"/>
    </source>
</evidence>
<feature type="domain" description="NAD-dependent epimerase/dehydratase" evidence="1">
    <location>
        <begin position="3"/>
        <end position="226"/>
    </location>
</feature>
<dbReference type="SUPFAM" id="SSF51735">
    <property type="entry name" value="NAD(P)-binding Rossmann-fold domains"/>
    <property type="match status" value="1"/>
</dbReference>
<dbReference type="InterPro" id="IPR001509">
    <property type="entry name" value="Epimerase_deHydtase"/>
</dbReference>
<sequence length="328" mass="35337">MRIVVIGGTGHIGTFLVPRLVRAGHEVVSVSRGDRSPYTDAREWDQVERIRADREAEDRDGVFARRIADLGPDVVIDLVCFTVAAAQALVEGLRGNTGQLLHCGSIWRYGPSASVPIVEGSATAPFGDYGVQKDQIARLLQQETADGGLVTTSLHPGHIVGPGWAPINPLGNLDLGVWRTLALGSPLRIPGLGAELLHHVHADDVAQAFELAVANRDRVAGEDLNVTSAAAVTVRGYADVVAGWFGRSAELESVTWEQFRAETPTEHADTTWEHLVRSHCASIDKARSLLGYEPAYTSTEAVLESVRSLVARGELDLPEPRAALQTNR</sequence>
<dbReference type="AlphaFoldDB" id="A0A3N2C2P6"/>
<dbReference type="EMBL" id="RKHL01000001">
    <property type="protein sequence ID" value="ROR81749.1"/>
    <property type="molecule type" value="Genomic_DNA"/>
</dbReference>
<keyword evidence="3" id="KW-1185">Reference proteome</keyword>
<dbReference type="Proteomes" id="UP000266915">
    <property type="component" value="Unassembled WGS sequence"/>
</dbReference>
<gene>
    <name evidence="2" type="ORF">EDD42_1820</name>
</gene>
<organism evidence="2 3">
    <name type="scientific">Plantibacter flavus</name>
    <dbReference type="NCBI Taxonomy" id="150123"/>
    <lineage>
        <taxon>Bacteria</taxon>
        <taxon>Bacillati</taxon>
        <taxon>Actinomycetota</taxon>
        <taxon>Actinomycetes</taxon>
        <taxon>Micrococcales</taxon>
        <taxon>Microbacteriaceae</taxon>
        <taxon>Plantibacter</taxon>
    </lineage>
</organism>
<comment type="caution">
    <text evidence="2">The sequence shown here is derived from an EMBL/GenBank/DDBJ whole genome shotgun (WGS) entry which is preliminary data.</text>
</comment>
<proteinExistence type="predicted"/>
<dbReference type="RefSeq" id="WP_085510815.1">
    <property type="nucleotide sequence ID" value="NZ_FXAP01000001.1"/>
</dbReference>